<protein>
    <submittedName>
        <fullName evidence="1">Uncharacterized protein</fullName>
    </submittedName>
</protein>
<evidence type="ECO:0000313" key="1">
    <source>
        <dbReference type="EMBL" id="AJI78504.1"/>
    </source>
</evidence>
<dbReference type="HOGENOM" id="CLU_056145_0_0_11"/>
<dbReference type="InterPro" id="IPR049249">
    <property type="entry name" value="DUF6882"/>
</dbReference>
<dbReference type="Proteomes" id="UP000031890">
    <property type="component" value="Chromosome"/>
</dbReference>
<name>A0A0B6EZY6_9CORY</name>
<dbReference type="AlphaFoldDB" id="A0A0B6EZY6"/>
<proteinExistence type="predicted"/>
<dbReference type="EMBL" id="CP010827">
    <property type="protein sequence ID" value="AJI78504.1"/>
    <property type="molecule type" value="Genomic_DNA"/>
</dbReference>
<sequence length="394" mass="42709">MDSAKNLYSAGAFIQAGIDAAFARRLGAVSDVEVNFVPAQPHQAENVEQTEQPEQEDRPVLDQRATVRFTTTNGTYDCEGLRLATMKDGQFHWATELAEHSDIPEFHGPQPDTALLRGLARRLVGDRPVVRVPQAAGESLIAVDFVELAPNPTAVILAGLERSGEIEGGVDERIATAELASYMNVPSNNPDALAQFEGSRIVALPHPSGQSFLTAQDILADAHYLAAEHNFFLDGRFPNLHADLDPETSRTVVTTAYGSLTVPAHLIATLDEPAGTFTWAWADKLASTPSAQAVSNVRRFAYDQAIPELVRARVPIAHARKARLPQLAMPILGLWTLLPVRLPDGRHGLALSDAPAFRLPAPTPAAIDATVRIPVPQGVDEQRARAAYRRQRGF</sequence>
<accession>A0A0B6EZY6</accession>
<dbReference type="RefSeq" id="WP_042530127.1">
    <property type="nucleotide sequence ID" value="NZ_CP010827.1"/>
</dbReference>
<dbReference type="Pfam" id="PF21813">
    <property type="entry name" value="DUF6882"/>
    <property type="match status" value="1"/>
</dbReference>
<reference evidence="1 2" key="1">
    <citation type="journal article" date="2015" name="Genome Announc.">
        <title>Complete Genome Sequence and Annotation of Corynebacterium singulare DSM 44357, Isolated from a Human Semen Specimen.</title>
        <authorList>
            <person name="Merten M."/>
            <person name="Brinkrolf K."/>
            <person name="Albersmeier A."/>
            <person name="Kutter Y."/>
            <person name="Ruckert C."/>
            <person name="Tauch A."/>
        </authorList>
    </citation>
    <scope>NUCLEOTIDE SEQUENCE [LARGE SCALE GENOMIC DNA]</scope>
    <source>
        <strain evidence="1">IBS B52218</strain>
    </source>
</reference>
<organism evidence="1 2">
    <name type="scientific">Corynebacterium singulare</name>
    <dbReference type="NCBI Taxonomy" id="161899"/>
    <lineage>
        <taxon>Bacteria</taxon>
        <taxon>Bacillati</taxon>
        <taxon>Actinomycetota</taxon>
        <taxon>Actinomycetes</taxon>
        <taxon>Mycobacteriales</taxon>
        <taxon>Corynebacteriaceae</taxon>
        <taxon>Corynebacterium</taxon>
    </lineage>
</organism>
<dbReference type="OrthoDB" id="4428117at2"/>
<dbReference type="KEGG" id="csx:CSING_04815"/>
<gene>
    <name evidence="1" type="ORF">CSING_04815</name>
</gene>
<evidence type="ECO:0000313" key="2">
    <source>
        <dbReference type="Proteomes" id="UP000031890"/>
    </source>
</evidence>
<dbReference type="STRING" id="161899.CSING_04815"/>